<dbReference type="PROSITE" id="PS51826">
    <property type="entry name" value="PSBD"/>
    <property type="match status" value="1"/>
</dbReference>
<dbReference type="PANTHER" id="PTHR43178:SF5">
    <property type="entry name" value="LIPOAMIDE ACYLTRANSFERASE COMPONENT OF BRANCHED-CHAIN ALPHA-KETO ACID DEHYDROGENASE COMPLEX, MITOCHONDRIAL"/>
    <property type="match status" value="1"/>
</dbReference>
<dbReference type="EC" id="2.3.1.-" evidence="6"/>
<dbReference type="SUPFAM" id="SSF51230">
    <property type="entry name" value="Single hybrid motif"/>
    <property type="match status" value="1"/>
</dbReference>
<dbReference type="SUPFAM" id="SSF47005">
    <property type="entry name" value="Peripheral subunit-binding domain of 2-oxo acid dehydrogenase complex"/>
    <property type="match status" value="1"/>
</dbReference>
<reference evidence="10" key="1">
    <citation type="submission" date="2016-04" db="EMBL/GenBank/DDBJ databases">
        <title>Complete genome sequence of maize bushy stunt phytoplasma M3.</title>
        <authorList>
            <person name="Orlovskis Z."/>
            <person name="Canale M.C."/>
            <person name="Haryono M."/>
            <person name="Lopes J.R.S."/>
            <person name="Kuo C.-H."/>
            <person name="Hogenhout S.A."/>
        </authorList>
    </citation>
    <scope>NUCLEOTIDE SEQUENCE [LARGE SCALE GENOMIC DNA]</scope>
    <source>
        <strain evidence="10">M3</strain>
    </source>
</reference>
<keyword evidence="3 6" id="KW-0808">Transferase</keyword>
<dbReference type="Gene3D" id="2.40.50.100">
    <property type="match status" value="1"/>
</dbReference>
<proteinExistence type="inferred from homology"/>
<evidence type="ECO:0000259" key="9">
    <source>
        <dbReference type="PROSITE" id="PS51826"/>
    </source>
</evidence>
<feature type="compositionally biased region" description="Polar residues" evidence="7">
    <location>
        <begin position="104"/>
        <end position="116"/>
    </location>
</feature>
<dbReference type="Pfam" id="PF02817">
    <property type="entry name" value="E3_binding"/>
    <property type="match status" value="1"/>
</dbReference>
<feature type="domain" description="Lipoyl-binding" evidence="8">
    <location>
        <begin position="1"/>
        <end position="76"/>
    </location>
</feature>
<dbReference type="CDD" id="cd06849">
    <property type="entry name" value="lipoyl_domain"/>
    <property type="match status" value="1"/>
</dbReference>
<evidence type="ECO:0000256" key="5">
    <source>
        <dbReference type="ARBA" id="ARBA00023315"/>
    </source>
</evidence>
<evidence type="ECO:0000256" key="7">
    <source>
        <dbReference type="SAM" id="MobiDB-lite"/>
    </source>
</evidence>
<dbReference type="InterPro" id="IPR001078">
    <property type="entry name" value="2-oxoacid_DH_actylTfrase"/>
</dbReference>
<protein>
    <recommendedName>
        <fullName evidence="6">Dihydrolipoamide acetyltransferase component of pyruvate dehydrogenase complex</fullName>
        <ecNumber evidence="6">2.3.1.-</ecNumber>
    </recommendedName>
</protein>
<evidence type="ECO:0000313" key="10">
    <source>
        <dbReference type="EMBL" id="AOF54687.1"/>
    </source>
</evidence>
<dbReference type="Gene3D" id="3.30.559.10">
    <property type="entry name" value="Chloramphenicol acetyltransferase-like domain"/>
    <property type="match status" value="1"/>
</dbReference>
<feature type="compositionally biased region" description="Polar residues" evidence="7">
    <location>
        <begin position="88"/>
        <end position="97"/>
    </location>
</feature>
<evidence type="ECO:0000256" key="3">
    <source>
        <dbReference type="ARBA" id="ARBA00022679"/>
    </source>
</evidence>
<sequence>MFEFKFADVGEGIHEGTITRWFFKVGDQVKEGDVLVKVETDKLDVELTSPVAGKILKRDLNEGEVICVGDTIVLIQEPGETDADVKKFSSQNPNETAATEKNDTQQAQTSEQTSLPPQKVLATPLVKSLAKELGLNLSTIKGTGVNGKILKVDVQNATNPLQTQPQPQPQTPQPTTPFVQEQPTPTPTFATSSQETEVVKISRLRKAIAQKMVISKGKIPETTLMDEVNITALVTLRKQAKDQAQSQGIKLTFMAFIMKAVAIALQEFPVFNASYDDVKEEVTYKKFINLGVAIDTKDGLIVPNIKDANKLTLLEMAQQLQQVAKATTERKVELNQIQNGTFTITNFGSIDITYGTPVINYPELAILGVGKITKKPVVENSQIVIADMLPLSLAIDHRIIDGADGGRFLKRVKELLNTPTLLLLS</sequence>
<dbReference type="InterPro" id="IPR000089">
    <property type="entry name" value="Biotin_lipoyl"/>
</dbReference>
<dbReference type="InterPro" id="IPR011053">
    <property type="entry name" value="Single_hybrid_motif"/>
</dbReference>
<comment type="cofactor">
    <cofactor evidence="1 6">
        <name>(R)-lipoate</name>
        <dbReference type="ChEBI" id="CHEBI:83088"/>
    </cofactor>
</comment>
<dbReference type="Pfam" id="PF00198">
    <property type="entry name" value="2-oxoacid_dh"/>
    <property type="match status" value="1"/>
</dbReference>
<dbReference type="InterPro" id="IPR004167">
    <property type="entry name" value="PSBD"/>
</dbReference>
<dbReference type="SUPFAM" id="SSF52777">
    <property type="entry name" value="CoA-dependent acyltransferases"/>
    <property type="match status" value="1"/>
</dbReference>
<keyword evidence="11" id="KW-1185">Reference proteome</keyword>
<dbReference type="Proteomes" id="UP000224287">
    <property type="component" value="Chromosome"/>
</dbReference>
<dbReference type="RefSeq" id="WP_069028113.1">
    <property type="nucleotide sequence ID" value="NZ_CP015149.1"/>
</dbReference>
<name>A0ABN4S161_9MOLU</name>
<keyword evidence="4 6" id="KW-0450">Lipoyl</keyword>
<feature type="region of interest" description="Disordered" evidence="7">
    <location>
        <begin position="83"/>
        <end position="119"/>
    </location>
</feature>
<organism evidence="10 11">
    <name type="scientific">Maize bushy stunt phytoplasma</name>
    <dbReference type="NCBI Taxonomy" id="202462"/>
    <lineage>
        <taxon>Bacteria</taxon>
        <taxon>Bacillati</taxon>
        <taxon>Mycoplasmatota</taxon>
        <taxon>Mollicutes</taxon>
        <taxon>Acholeplasmatales</taxon>
        <taxon>Acholeplasmataceae</taxon>
        <taxon>Candidatus Phytoplasma</taxon>
        <taxon>16SrI (Aster yellows group)</taxon>
    </lineage>
</organism>
<dbReference type="PROSITE" id="PS50968">
    <property type="entry name" value="BIOTINYL_LIPOYL"/>
    <property type="match status" value="1"/>
</dbReference>
<accession>A0ABN4S161</accession>
<dbReference type="EMBL" id="CP015149">
    <property type="protein sequence ID" value="AOF54687.1"/>
    <property type="molecule type" value="Genomic_DNA"/>
</dbReference>
<evidence type="ECO:0000313" key="11">
    <source>
        <dbReference type="Proteomes" id="UP000224287"/>
    </source>
</evidence>
<evidence type="ECO:0000259" key="8">
    <source>
        <dbReference type="PROSITE" id="PS50968"/>
    </source>
</evidence>
<evidence type="ECO:0000256" key="1">
    <source>
        <dbReference type="ARBA" id="ARBA00001938"/>
    </source>
</evidence>
<keyword evidence="5 6" id="KW-0012">Acyltransferase</keyword>
<dbReference type="InterPro" id="IPR050743">
    <property type="entry name" value="2-oxoacid_DH_E2_comp"/>
</dbReference>
<feature type="region of interest" description="Disordered" evidence="7">
    <location>
        <begin position="159"/>
        <end position="194"/>
    </location>
</feature>
<dbReference type="Pfam" id="PF00364">
    <property type="entry name" value="Biotin_lipoyl"/>
    <property type="match status" value="1"/>
</dbReference>
<evidence type="ECO:0000256" key="4">
    <source>
        <dbReference type="ARBA" id="ARBA00022823"/>
    </source>
</evidence>
<dbReference type="PANTHER" id="PTHR43178">
    <property type="entry name" value="DIHYDROLIPOAMIDE ACETYLTRANSFERASE COMPONENT OF PYRUVATE DEHYDROGENASE COMPLEX"/>
    <property type="match status" value="1"/>
</dbReference>
<evidence type="ECO:0000256" key="6">
    <source>
        <dbReference type="RuleBase" id="RU003423"/>
    </source>
</evidence>
<gene>
    <name evidence="10" type="primary">pdhC</name>
    <name evidence="10" type="ORF">MBSPM3_v1c1530</name>
</gene>
<feature type="domain" description="Peripheral subunit-binding (PSBD)" evidence="9">
    <location>
        <begin position="121"/>
        <end position="158"/>
    </location>
</feature>
<feature type="compositionally biased region" description="Pro residues" evidence="7">
    <location>
        <begin position="166"/>
        <end position="175"/>
    </location>
</feature>
<comment type="similarity">
    <text evidence="2 6">Belongs to the 2-oxoacid dehydrogenase family.</text>
</comment>
<evidence type="ECO:0000256" key="2">
    <source>
        <dbReference type="ARBA" id="ARBA00007317"/>
    </source>
</evidence>
<dbReference type="InterPro" id="IPR023213">
    <property type="entry name" value="CAT-like_dom_sf"/>
</dbReference>
<dbReference type="Gene3D" id="4.10.320.10">
    <property type="entry name" value="E3-binding domain"/>
    <property type="match status" value="1"/>
</dbReference>
<dbReference type="InterPro" id="IPR036625">
    <property type="entry name" value="E3-bd_dom_sf"/>
</dbReference>